<sequence length="235" mass="26050">MSLLEVAGLQAGYETGQVLFGVDLSVEEDEVVSLLGRNGAGKTTTMHAIVGANVPTVLGGEIRFDGTDLRERRNYQISELGLSLVPEGRRCFRDLTVEENLRLAANHAEDPLSIDDVWDQFPELKDMHDRPSKNMSGGEQQMLAIARSLITNPQLILMDEPCEGLAPLIVRRIESIIKDINGKRDVSVLLVEQNVAVAMAVAERHYVIDEGEIVEELSTEQLRKDEALRQEYLGV</sequence>
<protein>
    <submittedName>
        <fullName evidence="7">ABC transporter, high-affinity branched-chain amino acid transport ATP-binding protein LivF</fullName>
    </submittedName>
</protein>
<organism evidence="7 8">
    <name type="scientific">Halogeometricum pallidum JCM 14848</name>
    <dbReference type="NCBI Taxonomy" id="1227487"/>
    <lineage>
        <taxon>Archaea</taxon>
        <taxon>Methanobacteriati</taxon>
        <taxon>Methanobacteriota</taxon>
        <taxon>Stenosarchaea group</taxon>
        <taxon>Halobacteria</taxon>
        <taxon>Halobacteriales</taxon>
        <taxon>Haloferacaceae</taxon>
        <taxon>Halogeometricum</taxon>
    </lineage>
</organism>
<dbReference type="PROSITE" id="PS50893">
    <property type="entry name" value="ABC_TRANSPORTER_2"/>
    <property type="match status" value="1"/>
</dbReference>
<feature type="domain" description="ABC transporter" evidence="6">
    <location>
        <begin position="4"/>
        <end position="235"/>
    </location>
</feature>
<dbReference type="RefSeq" id="WP_008388086.1">
    <property type="nucleotide sequence ID" value="NZ_AOIV01000036.1"/>
</dbReference>
<dbReference type="InterPro" id="IPR003439">
    <property type="entry name" value="ABC_transporter-like_ATP-bd"/>
</dbReference>
<keyword evidence="3" id="KW-0547">Nucleotide-binding</keyword>
<dbReference type="PATRIC" id="fig|1227487.5.peg.2904"/>
<dbReference type="PANTHER" id="PTHR43820">
    <property type="entry name" value="HIGH-AFFINITY BRANCHED-CHAIN AMINO ACID TRANSPORT ATP-BINDING PROTEIN LIVF"/>
    <property type="match status" value="1"/>
</dbReference>
<dbReference type="InterPro" id="IPR027417">
    <property type="entry name" value="P-loop_NTPase"/>
</dbReference>
<keyword evidence="8" id="KW-1185">Reference proteome</keyword>
<dbReference type="SMART" id="SM00382">
    <property type="entry name" value="AAA"/>
    <property type="match status" value="1"/>
</dbReference>
<evidence type="ECO:0000313" key="8">
    <source>
        <dbReference type="Proteomes" id="UP000011513"/>
    </source>
</evidence>
<dbReference type="Proteomes" id="UP000011513">
    <property type="component" value="Unassembled WGS sequence"/>
</dbReference>
<keyword evidence="4 7" id="KW-0067">ATP-binding</keyword>
<keyword evidence="5" id="KW-0029">Amino-acid transport</keyword>
<dbReference type="PANTHER" id="PTHR43820:SF2">
    <property type="entry name" value="ABC TRANSPORTER ATP-BINDING PROTEIN"/>
    <property type="match status" value="1"/>
</dbReference>
<dbReference type="GO" id="GO:0016887">
    <property type="term" value="F:ATP hydrolysis activity"/>
    <property type="evidence" value="ECO:0007669"/>
    <property type="project" value="InterPro"/>
</dbReference>
<keyword evidence="2" id="KW-0813">Transport</keyword>
<comment type="caution">
    <text evidence="7">The sequence shown here is derived from an EMBL/GenBank/DDBJ whole genome shotgun (WGS) entry which is preliminary data.</text>
</comment>
<dbReference type="InterPro" id="IPR017871">
    <property type="entry name" value="ABC_transporter-like_CS"/>
</dbReference>
<evidence type="ECO:0000256" key="3">
    <source>
        <dbReference type="ARBA" id="ARBA00022741"/>
    </source>
</evidence>
<evidence type="ECO:0000256" key="1">
    <source>
        <dbReference type="ARBA" id="ARBA00005417"/>
    </source>
</evidence>
<gene>
    <name evidence="7" type="ORF">C474_14719</name>
</gene>
<dbReference type="CDD" id="cd03224">
    <property type="entry name" value="ABC_TM1139_LivF_branched"/>
    <property type="match status" value="1"/>
</dbReference>
<dbReference type="Gene3D" id="3.40.50.300">
    <property type="entry name" value="P-loop containing nucleotide triphosphate hydrolases"/>
    <property type="match status" value="1"/>
</dbReference>
<evidence type="ECO:0000259" key="6">
    <source>
        <dbReference type="PROSITE" id="PS50893"/>
    </source>
</evidence>
<dbReference type="OrthoDB" id="97750at2157"/>
<evidence type="ECO:0000256" key="4">
    <source>
        <dbReference type="ARBA" id="ARBA00022840"/>
    </source>
</evidence>
<dbReference type="InterPro" id="IPR003593">
    <property type="entry name" value="AAA+_ATPase"/>
</dbReference>
<dbReference type="Pfam" id="PF00005">
    <property type="entry name" value="ABC_tran"/>
    <property type="match status" value="1"/>
</dbReference>
<proteinExistence type="inferred from homology"/>
<evidence type="ECO:0000256" key="2">
    <source>
        <dbReference type="ARBA" id="ARBA00022448"/>
    </source>
</evidence>
<name>M0CZT5_HALPD</name>
<dbReference type="SUPFAM" id="SSF52540">
    <property type="entry name" value="P-loop containing nucleoside triphosphate hydrolases"/>
    <property type="match status" value="1"/>
</dbReference>
<comment type="similarity">
    <text evidence="1">Belongs to the ABC transporter superfamily.</text>
</comment>
<dbReference type="GO" id="GO:0005524">
    <property type="term" value="F:ATP binding"/>
    <property type="evidence" value="ECO:0007669"/>
    <property type="project" value="UniProtKB-KW"/>
</dbReference>
<evidence type="ECO:0000313" key="7">
    <source>
        <dbReference type="EMBL" id="ELZ28756.1"/>
    </source>
</evidence>
<accession>M0CZT5</accession>
<evidence type="ECO:0000256" key="5">
    <source>
        <dbReference type="ARBA" id="ARBA00022970"/>
    </source>
</evidence>
<dbReference type="GO" id="GO:0015807">
    <property type="term" value="P:L-amino acid transport"/>
    <property type="evidence" value="ECO:0007669"/>
    <property type="project" value="TreeGrafter"/>
</dbReference>
<dbReference type="AlphaFoldDB" id="M0CZT5"/>
<dbReference type="InParanoid" id="M0CZT5"/>
<dbReference type="eggNOG" id="arCOG00924">
    <property type="taxonomic scope" value="Archaea"/>
</dbReference>
<dbReference type="EMBL" id="AOIV01000036">
    <property type="protein sequence ID" value="ELZ28756.1"/>
    <property type="molecule type" value="Genomic_DNA"/>
</dbReference>
<dbReference type="PROSITE" id="PS00211">
    <property type="entry name" value="ABC_TRANSPORTER_1"/>
    <property type="match status" value="1"/>
</dbReference>
<reference evidence="7 8" key="1">
    <citation type="journal article" date="2014" name="PLoS Genet.">
        <title>Phylogenetically driven sequencing of extremely halophilic archaea reveals strategies for static and dynamic osmo-response.</title>
        <authorList>
            <person name="Becker E.A."/>
            <person name="Seitzer P.M."/>
            <person name="Tritt A."/>
            <person name="Larsen D."/>
            <person name="Krusor M."/>
            <person name="Yao A.I."/>
            <person name="Wu D."/>
            <person name="Madern D."/>
            <person name="Eisen J.A."/>
            <person name="Darling A.E."/>
            <person name="Facciotti M.T."/>
        </authorList>
    </citation>
    <scope>NUCLEOTIDE SEQUENCE [LARGE SCALE GENOMIC DNA]</scope>
    <source>
        <strain evidence="7 8">JCM 14848</strain>
    </source>
</reference>
<dbReference type="GO" id="GO:0015658">
    <property type="term" value="F:branched-chain amino acid transmembrane transporter activity"/>
    <property type="evidence" value="ECO:0007669"/>
    <property type="project" value="TreeGrafter"/>
</dbReference>
<dbReference type="InterPro" id="IPR052156">
    <property type="entry name" value="BCAA_Transport_ATP-bd_LivF"/>
</dbReference>